<keyword evidence="2" id="KW-0812">Transmembrane</keyword>
<name>A0A2W7RIW5_9BACT</name>
<sequence length="103" mass="12528">MLLKFKKIPAIFYNKYILSIAFFVVWMLFFDQRDVFYVWQQKHQLKELLQKKAYYENEIKMAQSDLNNLQNNPAAIEKFAREKYLMKKPNEDVFVVESDVIHN</sequence>
<dbReference type="RefSeq" id="WP_111296607.1">
    <property type="nucleotide sequence ID" value="NZ_QKZV01000008.1"/>
</dbReference>
<reference evidence="3 4" key="1">
    <citation type="submission" date="2018-06" db="EMBL/GenBank/DDBJ databases">
        <title>Genomic Encyclopedia of Archaeal and Bacterial Type Strains, Phase II (KMG-II): from individual species to whole genera.</title>
        <authorList>
            <person name="Goeker M."/>
        </authorList>
    </citation>
    <scope>NUCLEOTIDE SEQUENCE [LARGE SCALE GENOMIC DNA]</scope>
    <source>
        <strain evidence="3 4">DSM 23241</strain>
    </source>
</reference>
<dbReference type="Proteomes" id="UP000249720">
    <property type="component" value="Unassembled WGS sequence"/>
</dbReference>
<dbReference type="EMBL" id="QKZV01000008">
    <property type="protein sequence ID" value="PZX60813.1"/>
    <property type="molecule type" value="Genomic_DNA"/>
</dbReference>
<evidence type="ECO:0000313" key="3">
    <source>
        <dbReference type="EMBL" id="PZX60813.1"/>
    </source>
</evidence>
<evidence type="ECO:0000256" key="2">
    <source>
        <dbReference type="SAM" id="Phobius"/>
    </source>
</evidence>
<evidence type="ECO:0000313" key="4">
    <source>
        <dbReference type="Proteomes" id="UP000249720"/>
    </source>
</evidence>
<dbReference type="Pfam" id="PF04977">
    <property type="entry name" value="DivIC"/>
    <property type="match status" value="1"/>
</dbReference>
<keyword evidence="2" id="KW-1133">Transmembrane helix</keyword>
<keyword evidence="4" id="KW-1185">Reference proteome</keyword>
<protein>
    <submittedName>
        <fullName evidence="3">Septum formation initiator</fullName>
    </submittedName>
</protein>
<accession>A0A2W7RIW5</accession>
<dbReference type="AlphaFoldDB" id="A0A2W7RIW5"/>
<dbReference type="InterPro" id="IPR007060">
    <property type="entry name" value="FtsL/DivIC"/>
</dbReference>
<keyword evidence="1" id="KW-0175">Coiled coil</keyword>
<organism evidence="3 4">
    <name type="scientific">Hydrotalea sandarakina</name>
    <dbReference type="NCBI Taxonomy" id="1004304"/>
    <lineage>
        <taxon>Bacteria</taxon>
        <taxon>Pseudomonadati</taxon>
        <taxon>Bacteroidota</taxon>
        <taxon>Chitinophagia</taxon>
        <taxon>Chitinophagales</taxon>
        <taxon>Chitinophagaceae</taxon>
        <taxon>Hydrotalea</taxon>
    </lineage>
</organism>
<feature type="coiled-coil region" evidence="1">
    <location>
        <begin position="45"/>
        <end position="72"/>
    </location>
</feature>
<keyword evidence="2" id="KW-0472">Membrane</keyword>
<evidence type="ECO:0000256" key="1">
    <source>
        <dbReference type="SAM" id="Coils"/>
    </source>
</evidence>
<gene>
    <name evidence="3" type="ORF">LX80_02297</name>
</gene>
<comment type="caution">
    <text evidence="3">The sequence shown here is derived from an EMBL/GenBank/DDBJ whole genome shotgun (WGS) entry which is preliminary data.</text>
</comment>
<dbReference type="OrthoDB" id="1467719at2"/>
<proteinExistence type="predicted"/>
<feature type="transmembrane region" description="Helical" evidence="2">
    <location>
        <begin position="12"/>
        <end position="30"/>
    </location>
</feature>